<comment type="caution">
    <text evidence="2">The sequence shown here is derived from an EMBL/GenBank/DDBJ whole genome shotgun (WGS) entry which is preliminary data.</text>
</comment>
<accession>A0A931B0E3</accession>
<dbReference type="Pfam" id="PF03473">
    <property type="entry name" value="MOSC"/>
    <property type="match status" value="1"/>
</dbReference>
<name>A0A931B0E3_9ACTN</name>
<dbReference type="Pfam" id="PF03476">
    <property type="entry name" value="MOSC_N"/>
    <property type="match status" value="1"/>
</dbReference>
<dbReference type="GO" id="GO:0030151">
    <property type="term" value="F:molybdenum ion binding"/>
    <property type="evidence" value="ECO:0007669"/>
    <property type="project" value="InterPro"/>
</dbReference>
<dbReference type="InterPro" id="IPR005302">
    <property type="entry name" value="MoCF_Sase_C"/>
</dbReference>
<sequence length="292" mass="30877">MFATVAQLRRHPVKSLLGETVRQARLSPSGLEGDRRLALLDRESGKVVSAKHPRLWRAALTLAASTAADGVLVGFPDGSHLPSTARELNDRLSTVLGRAVTLTDAPPADASLDRARPDEVLTGGVDADVAVDLSRLGAGLPPGAPRTFVDFAPLHLITTATLDRIAALSPRGTVEAARYRPNLVLRTLPAALSMSDGAPGGFVENDWLGRDLRIGDRPDSPLLRVIARTPRCAVPTLAHGDLPRDTSALRVLAAHNRVVPLDAMGPEPCAGVYAQVVRPGQVRVGDAVRFAT</sequence>
<proteinExistence type="predicted"/>
<evidence type="ECO:0000313" key="2">
    <source>
        <dbReference type="EMBL" id="MBF9068759.1"/>
    </source>
</evidence>
<keyword evidence="3" id="KW-1185">Reference proteome</keyword>
<feature type="domain" description="MOSC" evidence="1">
    <location>
        <begin position="110"/>
        <end position="291"/>
    </location>
</feature>
<dbReference type="SUPFAM" id="SSF50800">
    <property type="entry name" value="PK beta-barrel domain-like"/>
    <property type="match status" value="1"/>
</dbReference>
<dbReference type="GO" id="GO:0030170">
    <property type="term" value="F:pyridoxal phosphate binding"/>
    <property type="evidence" value="ECO:0007669"/>
    <property type="project" value="InterPro"/>
</dbReference>
<protein>
    <submittedName>
        <fullName evidence="2">MOSC domain-containing protein</fullName>
    </submittedName>
</protein>
<dbReference type="Proteomes" id="UP000657385">
    <property type="component" value="Unassembled WGS sequence"/>
</dbReference>
<dbReference type="InterPro" id="IPR011037">
    <property type="entry name" value="Pyrv_Knase-like_insert_dom_sf"/>
</dbReference>
<evidence type="ECO:0000313" key="3">
    <source>
        <dbReference type="Proteomes" id="UP000657385"/>
    </source>
</evidence>
<dbReference type="GO" id="GO:0003824">
    <property type="term" value="F:catalytic activity"/>
    <property type="evidence" value="ECO:0007669"/>
    <property type="project" value="InterPro"/>
</dbReference>
<gene>
    <name evidence="2" type="ORF">I2501_12070</name>
</gene>
<evidence type="ECO:0000259" key="1">
    <source>
        <dbReference type="PROSITE" id="PS51340"/>
    </source>
</evidence>
<dbReference type="AlphaFoldDB" id="A0A931B0E3"/>
<dbReference type="EMBL" id="JADPRT010000004">
    <property type="protein sequence ID" value="MBF9068759.1"/>
    <property type="molecule type" value="Genomic_DNA"/>
</dbReference>
<dbReference type="Gene3D" id="2.40.33.20">
    <property type="entry name" value="PK beta-barrel domain-like"/>
    <property type="match status" value="1"/>
</dbReference>
<dbReference type="PROSITE" id="PS51340">
    <property type="entry name" value="MOSC"/>
    <property type="match status" value="1"/>
</dbReference>
<organism evidence="2 3">
    <name type="scientific">Streptacidiphilus fuscans</name>
    <dbReference type="NCBI Taxonomy" id="2789292"/>
    <lineage>
        <taxon>Bacteria</taxon>
        <taxon>Bacillati</taxon>
        <taxon>Actinomycetota</taxon>
        <taxon>Actinomycetes</taxon>
        <taxon>Kitasatosporales</taxon>
        <taxon>Streptomycetaceae</taxon>
        <taxon>Streptacidiphilus</taxon>
    </lineage>
</organism>
<dbReference type="InterPro" id="IPR005303">
    <property type="entry name" value="MOCOS_middle"/>
</dbReference>
<reference evidence="2" key="1">
    <citation type="submission" date="2020-11" db="EMBL/GenBank/DDBJ databases">
        <title>Isolation and identification of active actinomycetes.</title>
        <authorList>
            <person name="Yu B."/>
        </authorList>
    </citation>
    <scope>NUCLEOTIDE SEQUENCE</scope>
    <source>
        <strain evidence="2">NEAU-YB345</strain>
    </source>
</reference>